<dbReference type="OrthoDB" id="8159109at2"/>
<dbReference type="EMBL" id="LMAR01000076">
    <property type="protein sequence ID" value="KQK28329.1"/>
    <property type="molecule type" value="Genomic_DNA"/>
</dbReference>
<keyword evidence="4" id="KW-1185">Reference proteome</keyword>
<dbReference type="Proteomes" id="UP000190130">
    <property type="component" value="Unassembled WGS sequence"/>
</dbReference>
<evidence type="ECO:0000313" key="4">
    <source>
        <dbReference type="Proteomes" id="UP000051562"/>
    </source>
</evidence>
<protein>
    <submittedName>
        <fullName evidence="2">Uncharacterized protein</fullName>
    </submittedName>
</protein>
<keyword evidence="1" id="KW-0472">Membrane</keyword>
<organism evidence="2 4">
    <name type="scientific">Bosea thiooxidans</name>
    <dbReference type="NCBI Taxonomy" id="53254"/>
    <lineage>
        <taxon>Bacteria</taxon>
        <taxon>Pseudomonadati</taxon>
        <taxon>Pseudomonadota</taxon>
        <taxon>Alphaproteobacteria</taxon>
        <taxon>Hyphomicrobiales</taxon>
        <taxon>Boseaceae</taxon>
        <taxon>Bosea</taxon>
    </lineage>
</organism>
<evidence type="ECO:0000313" key="2">
    <source>
        <dbReference type="EMBL" id="KQK28329.1"/>
    </source>
</evidence>
<keyword evidence="1" id="KW-0812">Transmembrane</keyword>
<evidence type="ECO:0000313" key="3">
    <source>
        <dbReference type="EMBL" id="SKB56044.1"/>
    </source>
</evidence>
<name>A0A0Q3LY35_9HYPH</name>
<dbReference type="RefSeq" id="WP_055730340.1">
    <property type="nucleotide sequence ID" value="NZ_FUYX01000003.1"/>
</dbReference>
<sequence>MQAAPGPGSATRYRLRADAGGVRFKQGETELTLSDEGIAYELDGRSGLRRFADLRGVRLQAVTGGRRSRWEALAELTFAAGLPLIVHSSGAWGVDEPERDRSFVAFVEDLHRRLLAGGQGHVAFRRGIPEGRHRFLIGFVLLATVIFGGAALFALSIGLSGRVGFLEVAVPLFVLGGFGAWMWISVARSAPGTYDPRRPPRDVLPE</sequence>
<dbReference type="Proteomes" id="UP000051562">
    <property type="component" value="Unassembled WGS sequence"/>
</dbReference>
<evidence type="ECO:0000313" key="5">
    <source>
        <dbReference type="Proteomes" id="UP000190130"/>
    </source>
</evidence>
<reference evidence="3 5" key="2">
    <citation type="submission" date="2017-02" db="EMBL/GenBank/DDBJ databases">
        <authorList>
            <person name="Peterson S.W."/>
        </authorList>
    </citation>
    <scope>NUCLEOTIDE SEQUENCE [LARGE SCALE GENOMIC DNA]</scope>
    <source>
        <strain evidence="3 5">DSM 9653</strain>
    </source>
</reference>
<feature type="transmembrane region" description="Helical" evidence="1">
    <location>
        <begin position="135"/>
        <end position="157"/>
    </location>
</feature>
<proteinExistence type="predicted"/>
<accession>A0A0Q3LY35</accession>
<gene>
    <name evidence="2" type="ORF">ARD30_22385</name>
    <name evidence="3" type="ORF">SAMN05660750_01229</name>
</gene>
<reference evidence="2 4" key="1">
    <citation type="submission" date="2015-10" db="EMBL/GenBank/DDBJ databases">
        <title>Draft genome of Bosea thiooxidans.</title>
        <authorList>
            <person name="Wang X."/>
        </authorList>
    </citation>
    <scope>NUCLEOTIDE SEQUENCE [LARGE SCALE GENOMIC DNA]</scope>
    <source>
        <strain evidence="2 4">CGMCC 9174</strain>
    </source>
</reference>
<evidence type="ECO:0000256" key="1">
    <source>
        <dbReference type="SAM" id="Phobius"/>
    </source>
</evidence>
<dbReference type="EMBL" id="FUYX01000003">
    <property type="protein sequence ID" value="SKB56044.1"/>
    <property type="molecule type" value="Genomic_DNA"/>
</dbReference>
<keyword evidence="1" id="KW-1133">Transmembrane helix</keyword>
<dbReference type="AlphaFoldDB" id="A0A0Q3LY35"/>
<feature type="transmembrane region" description="Helical" evidence="1">
    <location>
        <begin position="163"/>
        <end position="184"/>
    </location>
</feature>